<organism evidence="21 22">
    <name type="scientific">Petrolisthes cinctipes</name>
    <name type="common">Flat porcelain crab</name>
    <dbReference type="NCBI Taxonomy" id="88211"/>
    <lineage>
        <taxon>Eukaryota</taxon>
        <taxon>Metazoa</taxon>
        <taxon>Ecdysozoa</taxon>
        <taxon>Arthropoda</taxon>
        <taxon>Crustacea</taxon>
        <taxon>Multicrustacea</taxon>
        <taxon>Malacostraca</taxon>
        <taxon>Eumalacostraca</taxon>
        <taxon>Eucarida</taxon>
        <taxon>Decapoda</taxon>
        <taxon>Pleocyemata</taxon>
        <taxon>Anomura</taxon>
        <taxon>Galatheoidea</taxon>
        <taxon>Porcellanidae</taxon>
        <taxon>Petrolisthes</taxon>
    </lineage>
</organism>
<evidence type="ECO:0000256" key="19">
    <source>
        <dbReference type="ARBA" id="ARBA00033291"/>
    </source>
</evidence>
<dbReference type="GO" id="GO:0000139">
    <property type="term" value="C:Golgi membrane"/>
    <property type="evidence" value="ECO:0007669"/>
    <property type="project" value="UniProtKB-SubCell"/>
</dbReference>
<sequence>MDSRPGQVDVSLHQLNEVDTSLSQMDSSRKFKTHQFLVVGREWQRVSRRWQVCLCTQTTVENIFWIVQHTGSWAGPFSVVIFAPSYDYSVAVAMITYLQRCKVEVLQYVAFHLTYPVDLPPQLANNTWRLSADFSCNMNPEEVNMKLVEMLRPAIPSTYLKESLYPQNMLRNVARSTCNMKFAFLVDMDMILVKNIDFQLNNFLERNSSKECSKCAFIIPTYEIHTNVTHNPENKHQLLQLLNKKLARRYHEKSFFPNQGNSRLEKWEKLNSTSEFGIGYVISKYKLQWEPLYIIQGDIPDFDERFIGYGFVRSSQVLEMHLAGFSWHMLNNAFTCHRGFQEKTQDPIRIYQTKQNAARFMIFLEEKLVRYQNTEDSLQ</sequence>
<dbReference type="GO" id="GO:0035269">
    <property type="term" value="P:protein O-linked glycosylation via mannose"/>
    <property type="evidence" value="ECO:0007669"/>
    <property type="project" value="TreeGrafter"/>
</dbReference>
<reference evidence="21" key="1">
    <citation type="submission" date="2023-10" db="EMBL/GenBank/DDBJ databases">
        <title>Genome assemblies of two species of porcelain crab, Petrolisthes cinctipes and Petrolisthes manimaculis (Anomura: Porcellanidae).</title>
        <authorList>
            <person name="Angst P."/>
        </authorList>
    </citation>
    <scope>NUCLEOTIDE SEQUENCE</scope>
    <source>
        <strain evidence="21">PB745_01</strain>
        <tissue evidence="21">Gill</tissue>
    </source>
</reference>
<keyword evidence="12" id="KW-0333">Golgi apparatus</keyword>
<gene>
    <name evidence="21" type="ORF">Pcinc_024721</name>
</gene>
<keyword evidence="22" id="KW-1185">Reference proteome</keyword>
<keyword evidence="8" id="KW-0812">Transmembrane</keyword>
<dbReference type="AlphaFoldDB" id="A0AAE1FAQ0"/>
<dbReference type="Pfam" id="PF13896">
    <property type="entry name" value="Glyco_transf_49"/>
    <property type="match status" value="1"/>
</dbReference>
<evidence type="ECO:0000256" key="4">
    <source>
        <dbReference type="ARBA" id="ARBA00008539"/>
    </source>
</evidence>
<dbReference type="InterPro" id="IPR043189">
    <property type="entry name" value="B4GAT1"/>
</dbReference>
<evidence type="ECO:0000256" key="10">
    <source>
        <dbReference type="ARBA" id="ARBA00022968"/>
    </source>
</evidence>
<keyword evidence="6" id="KW-0328">Glycosyltransferase</keyword>
<proteinExistence type="inferred from homology"/>
<dbReference type="GO" id="GO:0015020">
    <property type="term" value="F:glucuronosyltransferase activity"/>
    <property type="evidence" value="ECO:0007669"/>
    <property type="project" value="InterPro"/>
</dbReference>
<dbReference type="EMBL" id="JAWQEG010002735">
    <property type="protein sequence ID" value="KAK3870004.1"/>
    <property type="molecule type" value="Genomic_DNA"/>
</dbReference>
<evidence type="ECO:0000256" key="5">
    <source>
        <dbReference type="ARBA" id="ARBA00017962"/>
    </source>
</evidence>
<evidence type="ECO:0000313" key="21">
    <source>
        <dbReference type="EMBL" id="KAK3870004.1"/>
    </source>
</evidence>
<keyword evidence="10" id="KW-0735">Signal-anchor</keyword>
<evidence type="ECO:0000256" key="12">
    <source>
        <dbReference type="ARBA" id="ARBA00023034"/>
    </source>
</evidence>
<keyword evidence="9" id="KW-0479">Metal-binding</keyword>
<keyword evidence="13" id="KW-0472">Membrane</keyword>
<comment type="catalytic activity">
    <reaction evidence="20">
        <text>3-O-[beta-D-Xyl-(1-&gt;4)-Rib-ol-P-Rib-ol-P-3-beta-D-GalNAc-(1-&gt;3)-beta-D-GlcNAc-(1-&gt;4)-(O-6-P-alpha-D-Man)]-Thr-[protein] + UDP-alpha-D-glucuronate = 3-O-[beta-D-GlcA-(1-&gt;3)-beta-D-Xyl-(1-&gt;4)-Rib-ol-P-Rib-ol-P-3-beta-D-GalNAc-(1-&gt;3)-beta-D-GlcNAc-(1-&gt;4)-(O-6-P-alpha-D-Man)]-Thr-[protein] + UDP + H(+)</text>
        <dbReference type="Rhea" id="RHEA:46860"/>
        <dbReference type="Rhea" id="RHEA-COMP:15023"/>
        <dbReference type="Rhea" id="RHEA-COMP:17482"/>
        <dbReference type="ChEBI" id="CHEBI:15378"/>
        <dbReference type="ChEBI" id="CHEBI:58052"/>
        <dbReference type="ChEBI" id="CHEBI:58223"/>
        <dbReference type="ChEBI" id="CHEBI:142405"/>
        <dbReference type="ChEBI" id="CHEBI:177336"/>
    </reaction>
</comment>
<comment type="cofactor">
    <cofactor evidence="1">
        <name>Mn(2+)</name>
        <dbReference type="ChEBI" id="CHEBI:29035"/>
    </cofactor>
</comment>
<name>A0AAE1FAQ0_PETCI</name>
<evidence type="ECO:0000313" key="22">
    <source>
        <dbReference type="Proteomes" id="UP001286313"/>
    </source>
</evidence>
<comment type="caution">
    <text evidence="21">The sequence shown here is derived from an EMBL/GenBank/DDBJ whole genome shotgun (WGS) entry which is preliminary data.</text>
</comment>
<evidence type="ECO:0000256" key="13">
    <source>
        <dbReference type="ARBA" id="ARBA00023136"/>
    </source>
</evidence>
<keyword evidence="11" id="KW-1133">Transmembrane helix</keyword>
<evidence type="ECO:0000256" key="20">
    <source>
        <dbReference type="ARBA" id="ARBA00047852"/>
    </source>
</evidence>
<accession>A0AAE1FAQ0</accession>
<comment type="subcellular location">
    <subcellularLocation>
        <location evidence="2">Golgi apparatus membrane</location>
        <topology evidence="2">Single-pass type II membrane protein</topology>
    </subcellularLocation>
</comment>
<comment type="pathway">
    <text evidence="3">Protein modification; protein glycosylation.</text>
</comment>
<evidence type="ECO:0000256" key="18">
    <source>
        <dbReference type="ARBA" id="ARBA00032181"/>
    </source>
</evidence>
<keyword evidence="14" id="KW-0325">Glycoprotein</keyword>
<evidence type="ECO:0000256" key="6">
    <source>
        <dbReference type="ARBA" id="ARBA00022676"/>
    </source>
</evidence>
<keyword evidence="15" id="KW-0464">Manganese</keyword>
<evidence type="ECO:0000256" key="9">
    <source>
        <dbReference type="ARBA" id="ARBA00022723"/>
    </source>
</evidence>
<evidence type="ECO:0000256" key="1">
    <source>
        <dbReference type="ARBA" id="ARBA00001936"/>
    </source>
</evidence>
<evidence type="ECO:0000256" key="11">
    <source>
        <dbReference type="ARBA" id="ARBA00022989"/>
    </source>
</evidence>
<dbReference type="GO" id="GO:0046872">
    <property type="term" value="F:metal ion binding"/>
    <property type="evidence" value="ECO:0007669"/>
    <property type="project" value="UniProtKB-KW"/>
</dbReference>
<evidence type="ECO:0000256" key="17">
    <source>
        <dbReference type="ARBA" id="ARBA00032175"/>
    </source>
</evidence>
<dbReference type="PANTHER" id="PTHR46420:SF1">
    <property type="entry name" value="BETA-1,4-GLUCURONYLTRANSFERASE 1"/>
    <property type="match status" value="1"/>
</dbReference>
<evidence type="ECO:0000256" key="16">
    <source>
        <dbReference type="ARBA" id="ARBA00030723"/>
    </source>
</evidence>
<evidence type="ECO:0000256" key="14">
    <source>
        <dbReference type="ARBA" id="ARBA00023180"/>
    </source>
</evidence>
<evidence type="ECO:0000256" key="8">
    <source>
        <dbReference type="ARBA" id="ARBA00022692"/>
    </source>
</evidence>
<keyword evidence="7" id="KW-0808">Transferase</keyword>
<evidence type="ECO:0000256" key="2">
    <source>
        <dbReference type="ARBA" id="ARBA00004323"/>
    </source>
</evidence>
<evidence type="ECO:0000256" key="3">
    <source>
        <dbReference type="ARBA" id="ARBA00004922"/>
    </source>
</evidence>
<comment type="similarity">
    <text evidence="4">Belongs to the glycosyltransferase 49 family.</text>
</comment>
<dbReference type="Proteomes" id="UP001286313">
    <property type="component" value="Unassembled WGS sequence"/>
</dbReference>
<evidence type="ECO:0000256" key="15">
    <source>
        <dbReference type="ARBA" id="ARBA00023211"/>
    </source>
</evidence>
<evidence type="ECO:0000256" key="7">
    <source>
        <dbReference type="ARBA" id="ARBA00022679"/>
    </source>
</evidence>
<protein>
    <recommendedName>
        <fullName evidence="5">Beta-1,4-glucuronyltransferase 1</fullName>
    </recommendedName>
    <alternativeName>
        <fullName evidence="16">I-beta-1,3-N-acetylglucosaminyltransferase</fullName>
    </alternativeName>
    <alternativeName>
        <fullName evidence="19">N-acetyllactosaminide beta-1,3-N-acetylglucosaminyltransferase</fullName>
    </alternativeName>
    <alternativeName>
        <fullName evidence="17">Poly-N-acetyllactosamine extension enzyme</fullName>
    </alternativeName>
    <alternativeName>
        <fullName evidence="18">UDP-GlcNAc:betaGal beta-1,3-N-acetylglucosaminyltransferase 1</fullName>
    </alternativeName>
</protein>
<dbReference type="PANTHER" id="PTHR46420">
    <property type="entry name" value="BETA-1,4-GLUCURONYLTRANSFERASE 1"/>
    <property type="match status" value="1"/>
</dbReference>